<organism evidence="2 3">
    <name type="scientific">Sedimenticola selenatireducens</name>
    <dbReference type="NCBI Taxonomy" id="191960"/>
    <lineage>
        <taxon>Bacteria</taxon>
        <taxon>Pseudomonadati</taxon>
        <taxon>Pseudomonadota</taxon>
        <taxon>Gammaproteobacteria</taxon>
        <taxon>Chromatiales</taxon>
        <taxon>Sedimenticolaceae</taxon>
        <taxon>Sedimenticola</taxon>
    </lineage>
</organism>
<dbReference type="PRINTS" id="PR00111">
    <property type="entry name" value="ABHYDROLASE"/>
</dbReference>
<dbReference type="Proteomes" id="UP000316649">
    <property type="component" value="Unassembled WGS sequence"/>
</dbReference>
<dbReference type="PANTHER" id="PTHR43433:SF10">
    <property type="entry name" value="AB HYDROLASE-1 DOMAIN-CONTAINING PROTEIN"/>
    <property type="match status" value="1"/>
</dbReference>
<keyword evidence="2" id="KW-0378">Hydrolase</keyword>
<dbReference type="PANTHER" id="PTHR43433">
    <property type="entry name" value="HYDROLASE, ALPHA/BETA FOLD FAMILY PROTEIN"/>
    <property type="match status" value="1"/>
</dbReference>
<dbReference type="AlphaFoldDB" id="A0A557SH74"/>
<dbReference type="EMBL" id="VMNH01000005">
    <property type="protein sequence ID" value="TVO76747.1"/>
    <property type="molecule type" value="Genomic_DNA"/>
</dbReference>
<evidence type="ECO:0000259" key="1">
    <source>
        <dbReference type="Pfam" id="PF00561"/>
    </source>
</evidence>
<dbReference type="InterPro" id="IPR029058">
    <property type="entry name" value="AB_hydrolase_fold"/>
</dbReference>
<dbReference type="GO" id="GO:0016787">
    <property type="term" value="F:hydrolase activity"/>
    <property type="evidence" value="ECO:0007669"/>
    <property type="project" value="UniProtKB-KW"/>
</dbReference>
<evidence type="ECO:0000313" key="2">
    <source>
        <dbReference type="EMBL" id="TVO76747.1"/>
    </source>
</evidence>
<gene>
    <name evidence="2" type="ORF">FHP88_04805</name>
</gene>
<dbReference type="Pfam" id="PF00561">
    <property type="entry name" value="Abhydrolase_1"/>
    <property type="match status" value="1"/>
</dbReference>
<accession>A0A557SH74</accession>
<dbReference type="OrthoDB" id="9779853at2"/>
<name>A0A557SH74_9GAMM</name>
<sequence length="293" mass="31647">MNRMPTFDRIQLADGRNLSYSLSGAPRGRPVLYCHGMPGSAYEVAWGACAAELNAVSLIAPERPGYGGSEAHPAYSFERWAEDVAFLLDHLGIPCVDVLGYSAGGAFAIATAHKLSKRVRRLILVSSVAPYDSPGCFEGMSVSNQEMIRLARQDLVQLESAIAPLATMPEQMTAHFIQGLAACDQSLLSSQPELCEILGKNTQRALQQGGAGLISDLALLVTDWAYLLSGIAMPVALWQGEKDHSVPPAMTSFLSKQLPTAELHSMPEAGHLLRFSHWEEILRQLSDQTQAGS</sequence>
<keyword evidence="3" id="KW-1185">Reference proteome</keyword>
<feature type="domain" description="AB hydrolase-1" evidence="1">
    <location>
        <begin position="30"/>
        <end position="273"/>
    </location>
</feature>
<dbReference type="Gene3D" id="3.40.50.1820">
    <property type="entry name" value="alpha/beta hydrolase"/>
    <property type="match status" value="1"/>
</dbReference>
<comment type="caution">
    <text evidence="2">The sequence shown here is derived from an EMBL/GenBank/DDBJ whole genome shotgun (WGS) entry which is preliminary data.</text>
</comment>
<protein>
    <submittedName>
        <fullName evidence="2">Alpha/beta hydrolase</fullName>
    </submittedName>
</protein>
<dbReference type="SUPFAM" id="SSF53474">
    <property type="entry name" value="alpha/beta-Hydrolases"/>
    <property type="match status" value="1"/>
</dbReference>
<dbReference type="InterPro" id="IPR050471">
    <property type="entry name" value="AB_hydrolase"/>
</dbReference>
<reference evidence="2 3" key="1">
    <citation type="submission" date="2019-07" db="EMBL/GenBank/DDBJ databases">
        <title>The pathways for chlorine oxyanion respiration interact through the shared metabolite chlorate.</title>
        <authorList>
            <person name="Barnum T.P."/>
            <person name="Cheng Y."/>
            <person name="Hill K.A."/>
            <person name="Lucas L.N."/>
            <person name="Carlson H.K."/>
            <person name="Coates J.D."/>
        </authorList>
    </citation>
    <scope>NUCLEOTIDE SEQUENCE [LARGE SCALE GENOMIC DNA]</scope>
    <source>
        <strain evidence="2 3">BK-1</strain>
    </source>
</reference>
<proteinExistence type="predicted"/>
<evidence type="ECO:0000313" key="3">
    <source>
        <dbReference type="Proteomes" id="UP000316649"/>
    </source>
</evidence>
<dbReference type="InterPro" id="IPR000073">
    <property type="entry name" value="AB_hydrolase_1"/>
</dbReference>